<keyword evidence="4" id="KW-1185">Reference proteome</keyword>
<evidence type="ECO:0000313" key="3">
    <source>
        <dbReference type="EMBL" id="KAA2238875.1"/>
    </source>
</evidence>
<accession>A0A5B2VIV9</accession>
<gene>
    <name evidence="3" type="ORF">F0L74_21920</name>
</gene>
<dbReference type="PROSITE" id="PS51257">
    <property type="entry name" value="PROKAR_LIPOPROTEIN"/>
    <property type="match status" value="1"/>
</dbReference>
<dbReference type="Proteomes" id="UP000324611">
    <property type="component" value="Unassembled WGS sequence"/>
</dbReference>
<proteinExistence type="inferred from homology"/>
<dbReference type="AlphaFoldDB" id="A0A5B2VIV9"/>
<feature type="signal peptide" evidence="2">
    <location>
        <begin position="1"/>
        <end position="19"/>
    </location>
</feature>
<comment type="similarity">
    <text evidence="1">Belongs to the bacteroidetes fimbrillin superfamily. FimB/Mfa2 family.</text>
</comment>
<evidence type="ECO:0000313" key="4">
    <source>
        <dbReference type="Proteomes" id="UP000324611"/>
    </source>
</evidence>
<dbReference type="RefSeq" id="WP_149840054.1">
    <property type="nucleotide sequence ID" value="NZ_VUOC01000004.1"/>
</dbReference>
<sequence>MRKLSLAVCALSVSLFACKKDVAPGTPAAPGDDKKVALTIRTNDFLQQVEAIPGANNKTAGTAGTAGDTALATKVSFINYLLFDGAGNLLHMRSQQADWDQDFGTITDSAAPGNYTIVMTASQKPVDEGAVSQLSTFIFYVQLAGMGFIDATPDIFYKKENITITNSSDPVDVNLAMDRLVGNLQVNILDMPQPADGDTTASIQISSETPQFMASSGIANWGTSGIVKANVKRVGLNAFSAYVLNTVSAFDVTIHYVDHTGQPQTKVISNVQCYKNRRTILSGYLFGGAPANSGIKVTLLDSWSDNDNEVQF</sequence>
<evidence type="ECO:0000256" key="1">
    <source>
        <dbReference type="ARBA" id="ARBA00007248"/>
    </source>
</evidence>
<reference evidence="3 4" key="1">
    <citation type="submission" date="2019-09" db="EMBL/GenBank/DDBJ databases">
        <title>Chitinophaga ginsengihumi sp. nov., isolated from soil of ginseng rhizosphere.</title>
        <authorList>
            <person name="Lee J."/>
        </authorList>
    </citation>
    <scope>NUCLEOTIDE SEQUENCE [LARGE SCALE GENOMIC DNA]</scope>
    <source>
        <strain evidence="3 4">BN140078</strain>
    </source>
</reference>
<organism evidence="3 4">
    <name type="scientific">Chitinophaga agrisoli</name>
    <dbReference type="NCBI Taxonomy" id="2607653"/>
    <lineage>
        <taxon>Bacteria</taxon>
        <taxon>Pseudomonadati</taxon>
        <taxon>Bacteroidota</taxon>
        <taxon>Chitinophagia</taxon>
        <taxon>Chitinophagales</taxon>
        <taxon>Chitinophagaceae</taxon>
        <taxon>Chitinophaga</taxon>
    </lineage>
</organism>
<feature type="chain" id="PRO_5023043827" evidence="2">
    <location>
        <begin position="20"/>
        <end position="312"/>
    </location>
</feature>
<dbReference type="InterPro" id="IPR014941">
    <property type="entry name" value="FimB/Mfa2/Mfa3"/>
</dbReference>
<name>A0A5B2VIV9_9BACT</name>
<dbReference type="Pfam" id="PF08842">
    <property type="entry name" value="Mfa2"/>
    <property type="match status" value="1"/>
</dbReference>
<dbReference type="EMBL" id="VUOC01000004">
    <property type="protein sequence ID" value="KAA2238875.1"/>
    <property type="molecule type" value="Genomic_DNA"/>
</dbReference>
<comment type="caution">
    <text evidence="3">The sequence shown here is derived from an EMBL/GenBank/DDBJ whole genome shotgun (WGS) entry which is preliminary data.</text>
</comment>
<reference evidence="3 4" key="2">
    <citation type="submission" date="2019-09" db="EMBL/GenBank/DDBJ databases">
        <authorList>
            <person name="Jin C."/>
        </authorList>
    </citation>
    <scope>NUCLEOTIDE SEQUENCE [LARGE SCALE GENOMIC DNA]</scope>
    <source>
        <strain evidence="3 4">BN140078</strain>
    </source>
</reference>
<protein>
    <submittedName>
        <fullName evidence="3">FimB/Mfa2 family fimbrial subunit</fullName>
    </submittedName>
</protein>
<keyword evidence="2" id="KW-0732">Signal</keyword>
<evidence type="ECO:0000256" key="2">
    <source>
        <dbReference type="SAM" id="SignalP"/>
    </source>
</evidence>